<evidence type="ECO:0000313" key="3">
    <source>
        <dbReference type="Proteomes" id="UP001341840"/>
    </source>
</evidence>
<feature type="region of interest" description="Disordered" evidence="1">
    <location>
        <begin position="35"/>
        <end position="71"/>
    </location>
</feature>
<evidence type="ECO:0000256" key="1">
    <source>
        <dbReference type="SAM" id="MobiDB-lite"/>
    </source>
</evidence>
<evidence type="ECO:0000313" key="2">
    <source>
        <dbReference type="EMBL" id="MED6225914.1"/>
    </source>
</evidence>
<dbReference type="EMBL" id="JASCZI010274345">
    <property type="protein sequence ID" value="MED6225914.1"/>
    <property type="molecule type" value="Genomic_DNA"/>
</dbReference>
<organism evidence="2 3">
    <name type="scientific">Stylosanthes scabra</name>
    <dbReference type="NCBI Taxonomy" id="79078"/>
    <lineage>
        <taxon>Eukaryota</taxon>
        <taxon>Viridiplantae</taxon>
        <taxon>Streptophyta</taxon>
        <taxon>Embryophyta</taxon>
        <taxon>Tracheophyta</taxon>
        <taxon>Spermatophyta</taxon>
        <taxon>Magnoliopsida</taxon>
        <taxon>eudicotyledons</taxon>
        <taxon>Gunneridae</taxon>
        <taxon>Pentapetalae</taxon>
        <taxon>rosids</taxon>
        <taxon>fabids</taxon>
        <taxon>Fabales</taxon>
        <taxon>Fabaceae</taxon>
        <taxon>Papilionoideae</taxon>
        <taxon>50 kb inversion clade</taxon>
        <taxon>dalbergioids sensu lato</taxon>
        <taxon>Dalbergieae</taxon>
        <taxon>Pterocarpus clade</taxon>
        <taxon>Stylosanthes</taxon>
    </lineage>
</organism>
<reference evidence="2 3" key="1">
    <citation type="journal article" date="2023" name="Plants (Basel)">
        <title>Bridging the Gap: Combining Genomics and Transcriptomics Approaches to Understand Stylosanthes scabra, an Orphan Legume from the Brazilian Caatinga.</title>
        <authorList>
            <person name="Ferreira-Neto J.R.C."/>
            <person name="da Silva M.D."/>
            <person name="Binneck E."/>
            <person name="de Melo N.F."/>
            <person name="da Silva R.H."/>
            <person name="de Melo A.L.T.M."/>
            <person name="Pandolfi V."/>
            <person name="Bustamante F.O."/>
            <person name="Brasileiro-Vidal A.C."/>
            <person name="Benko-Iseppon A.M."/>
        </authorList>
    </citation>
    <scope>NUCLEOTIDE SEQUENCE [LARGE SCALE GENOMIC DNA]</scope>
    <source>
        <tissue evidence="2">Leaves</tissue>
    </source>
</reference>
<name>A0ABU6ZVA2_9FABA</name>
<sequence>MVIIDQDSTRSGSHDDFQSCIPNMKTNCYVTRSPSYYPKANRPHSPPISPSRRSASRSPHPKAPGAFRPGLRLRPIEKIDLSFPWVPEPKAFPPLLRIPTTF</sequence>
<keyword evidence="3" id="KW-1185">Reference proteome</keyword>
<gene>
    <name evidence="2" type="ORF">PIB30_098195</name>
</gene>
<accession>A0ABU6ZVA2</accession>
<protein>
    <submittedName>
        <fullName evidence="2">Uncharacterized protein</fullName>
    </submittedName>
</protein>
<comment type="caution">
    <text evidence="2">The sequence shown here is derived from an EMBL/GenBank/DDBJ whole genome shotgun (WGS) entry which is preliminary data.</text>
</comment>
<dbReference type="Proteomes" id="UP001341840">
    <property type="component" value="Unassembled WGS sequence"/>
</dbReference>
<proteinExistence type="predicted"/>